<proteinExistence type="predicted"/>
<accession>X0BBG3</accession>
<dbReference type="Proteomes" id="UP000030663">
    <property type="component" value="Unassembled WGS sequence"/>
</dbReference>
<sequence length="230" mass="27019">MHDYKGTIFKLVGRFNIQGGVMKQAFATNVLCENGLEPFNDKKHREREIGILVISDAEYNKPSHFVEPVRGSGGRLVKKKWIEDLHIKNEWFDPCGDYLWEKLVCVDDKDARDDDKTYLDNEWQDDDYEEGDDDDDESDDDESGVDESDDDEPDGYEYEDDEESEDEESEDEAYWKKAYKNESEDEESEDEAYRKKAYKGGWYETCNRKRYNDSRRLRSRALVHLAAPLT</sequence>
<feature type="compositionally biased region" description="Acidic residues" evidence="1">
    <location>
        <begin position="122"/>
        <end position="172"/>
    </location>
</feature>
<reference evidence="2 3" key="1">
    <citation type="submission" date="2011-11" db="EMBL/GenBank/DDBJ databases">
        <title>The Genome Sequence of Fusarium oxysporum PHW815.</title>
        <authorList>
            <consortium name="The Broad Institute Genome Sequencing Platform"/>
            <person name="Ma L.-J."/>
            <person name="Gale L.R."/>
            <person name="Schwartz D.C."/>
            <person name="Zhou S."/>
            <person name="Corby-Kistler H."/>
            <person name="Young S.K."/>
            <person name="Zeng Q."/>
            <person name="Gargeya S."/>
            <person name="Fitzgerald M."/>
            <person name="Haas B."/>
            <person name="Abouelleil A."/>
            <person name="Alvarado L."/>
            <person name="Arachchi H.M."/>
            <person name="Berlin A."/>
            <person name="Brown A."/>
            <person name="Chapman S.B."/>
            <person name="Chen Z."/>
            <person name="Dunbar C."/>
            <person name="Freedman E."/>
            <person name="Gearin G."/>
            <person name="Goldberg J."/>
            <person name="Griggs A."/>
            <person name="Gujja S."/>
            <person name="Heiman D."/>
            <person name="Howarth C."/>
            <person name="Larson L."/>
            <person name="Lui A."/>
            <person name="MacDonald P.J.P."/>
            <person name="Montmayeur A."/>
            <person name="Murphy C."/>
            <person name="Neiman D."/>
            <person name="Pearson M."/>
            <person name="Priest M."/>
            <person name="Roberts A."/>
            <person name="Saif S."/>
            <person name="Shea T."/>
            <person name="Shenoy N."/>
            <person name="Sisk P."/>
            <person name="Stolte C."/>
            <person name="Sykes S."/>
            <person name="Wortman J."/>
            <person name="Nusbaum C."/>
            <person name="Birren B."/>
        </authorList>
    </citation>
    <scope>NUCLEOTIDE SEQUENCE [LARGE SCALE GENOMIC DNA]</scope>
    <source>
        <strain evidence="2 3">54005</strain>
    </source>
</reference>
<feature type="region of interest" description="Disordered" evidence="1">
    <location>
        <begin position="115"/>
        <end position="174"/>
    </location>
</feature>
<dbReference type="EMBL" id="KI979787">
    <property type="protein sequence ID" value="EXK75824.1"/>
    <property type="molecule type" value="Genomic_DNA"/>
</dbReference>
<evidence type="ECO:0000313" key="3">
    <source>
        <dbReference type="Proteomes" id="UP000030663"/>
    </source>
</evidence>
<keyword evidence="3" id="KW-1185">Reference proteome</keyword>
<organism evidence="2 3">
    <name type="scientific">Fusarium oxysporum f. sp. raphani 54005</name>
    <dbReference type="NCBI Taxonomy" id="1089458"/>
    <lineage>
        <taxon>Eukaryota</taxon>
        <taxon>Fungi</taxon>
        <taxon>Dikarya</taxon>
        <taxon>Ascomycota</taxon>
        <taxon>Pezizomycotina</taxon>
        <taxon>Sordariomycetes</taxon>
        <taxon>Hypocreomycetidae</taxon>
        <taxon>Hypocreales</taxon>
        <taxon>Nectriaceae</taxon>
        <taxon>Fusarium</taxon>
        <taxon>Fusarium oxysporum species complex</taxon>
    </lineage>
</organism>
<evidence type="ECO:0000313" key="2">
    <source>
        <dbReference type="EMBL" id="EXK75824.1"/>
    </source>
</evidence>
<name>X0BBG3_FUSOX</name>
<evidence type="ECO:0000256" key="1">
    <source>
        <dbReference type="SAM" id="MobiDB-lite"/>
    </source>
</evidence>
<dbReference type="AlphaFoldDB" id="X0BBG3"/>
<gene>
    <name evidence="2" type="ORF">FOQG_19412</name>
</gene>
<protein>
    <submittedName>
        <fullName evidence="2">Uncharacterized protein</fullName>
    </submittedName>
</protein>
<dbReference type="HOGENOM" id="CLU_1204834_0_0_1"/>
<dbReference type="OrthoDB" id="5111822at2759"/>